<accession>A0A2J6TBA8</accession>
<dbReference type="PANTHER" id="PTHR24148">
    <property type="entry name" value="ANKYRIN REPEAT DOMAIN-CONTAINING PROTEIN 39 HOMOLOG-RELATED"/>
    <property type="match status" value="1"/>
</dbReference>
<dbReference type="InParanoid" id="A0A2J6TBA8"/>
<dbReference type="PANTHER" id="PTHR24148:SF73">
    <property type="entry name" value="HET DOMAIN PROTEIN (AFU_ORTHOLOGUE AFUA_8G01020)"/>
    <property type="match status" value="1"/>
</dbReference>
<dbReference type="Proteomes" id="UP000235371">
    <property type="component" value="Unassembled WGS sequence"/>
</dbReference>
<proteinExistence type="predicted"/>
<evidence type="ECO:0000313" key="1">
    <source>
        <dbReference type="EMBL" id="PMD60306.1"/>
    </source>
</evidence>
<dbReference type="RefSeq" id="XP_024737210.1">
    <property type="nucleotide sequence ID" value="XM_024872429.1"/>
</dbReference>
<gene>
    <name evidence="1" type="ORF">K444DRAFT_390180</name>
</gene>
<evidence type="ECO:0000313" key="2">
    <source>
        <dbReference type="Proteomes" id="UP000235371"/>
    </source>
</evidence>
<dbReference type="OrthoDB" id="3564231at2759"/>
<dbReference type="AlphaFoldDB" id="A0A2J6TBA8"/>
<sequence>MSRKAKDQFRRMVDTRDKYLRKGSKRGATMELVELVRTRRGMGVSDARDMLYGHVGLACGTYRVDYTISAAQAFTEFARDLLSFGDFVLDKVADNVSSPGVPDLPSWVPDWTQPKTMSSLYDICRLYDQEDGFFDPDPILPPIESPSKDPTTITCLVETVGKVILVGDVVFGDPGVIPYPDLWAHHVRFLEEVLFTEFNSWEWKDAAHNYQDGIFPPKIDLIITDWLGHIGFSSALQKAAENMSVFKLITKAITDEWITLLLKLGLKSITGLDNFLNDMRKLSVPNSRVHPWTMLNLVKAIYPWRSNSFPWPVEGESLAKDTNPFHGRKYCIAAPVSPKEAAVPSKEQWNAAQLVLTSPSTQVGDEICLLRSQPSHSRSQQVVFRMLQRESVEDGAAKDSGSDDSKDIVRKHCVFVSECLTRKFFRGSWIDGSSATEFVIH</sequence>
<name>A0A2J6TBA8_9HELO</name>
<protein>
    <submittedName>
        <fullName evidence="1">Uncharacterized protein</fullName>
    </submittedName>
</protein>
<dbReference type="EMBL" id="KZ613790">
    <property type="protein sequence ID" value="PMD60306.1"/>
    <property type="molecule type" value="Genomic_DNA"/>
</dbReference>
<dbReference type="GeneID" id="36580510"/>
<keyword evidence="2" id="KW-1185">Reference proteome</keyword>
<organism evidence="1 2">
    <name type="scientific">Hyaloscypha bicolor E</name>
    <dbReference type="NCBI Taxonomy" id="1095630"/>
    <lineage>
        <taxon>Eukaryota</taxon>
        <taxon>Fungi</taxon>
        <taxon>Dikarya</taxon>
        <taxon>Ascomycota</taxon>
        <taxon>Pezizomycotina</taxon>
        <taxon>Leotiomycetes</taxon>
        <taxon>Helotiales</taxon>
        <taxon>Hyaloscyphaceae</taxon>
        <taxon>Hyaloscypha</taxon>
        <taxon>Hyaloscypha bicolor</taxon>
    </lineage>
</organism>
<reference evidence="1 2" key="1">
    <citation type="submission" date="2016-04" db="EMBL/GenBank/DDBJ databases">
        <title>A degradative enzymes factory behind the ericoid mycorrhizal symbiosis.</title>
        <authorList>
            <consortium name="DOE Joint Genome Institute"/>
            <person name="Martino E."/>
            <person name="Morin E."/>
            <person name="Grelet G."/>
            <person name="Kuo A."/>
            <person name="Kohler A."/>
            <person name="Daghino S."/>
            <person name="Barry K."/>
            <person name="Choi C."/>
            <person name="Cichocki N."/>
            <person name="Clum A."/>
            <person name="Copeland A."/>
            <person name="Hainaut M."/>
            <person name="Haridas S."/>
            <person name="Labutti K."/>
            <person name="Lindquist E."/>
            <person name="Lipzen A."/>
            <person name="Khouja H.-R."/>
            <person name="Murat C."/>
            <person name="Ohm R."/>
            <person name="Olson A."/>
            <person name="Spatafora J."/>
            <person name="Veneault-Fourrey C."/>
            <person name="Henrissat B."/>
            <person name="Grigoriev I."/>
            <person name="Martin F."/>
            <person name="Perotto S."/>
        </authorList>
    </citation>
    <scope>NUCLEOTIDE SEQUENCE [LARGE SCALE GENOMIC DNA]</scope>
    <source>
        <strain evidence="1 2">E</strain>
    </source>
</reference>
<dbReference type="InterPro" id="IPR052895">
    <property type="entry name" value="HetReg/Transcr_Mod"/>
</dbReference>